<dbReference type="HOGENOM" id="CLU_028644_3_0_9"/>
<evidence type="ECO:0000313" key="3">
    <source>
        <dbReference type="Proteomes" id="UP000001551"/>
    </source>
</evidence>
<protein>
    <submittedName>
        <fullName evidence="2">FAD dependent oxidoreductase</fullName>
    </submittedName>
</protein>
<dbReference type="AlphaFoldDB" id="E6U8Q7"/>
<dbReference type="InterPro" id="IPR028348">
    <property type="entry name" value="FAD-binding_protein"/>
</dbReference>
<evidence type="ECO:0000313" key="2">
    <source>
        <dbReference type="EMBL" id="ADU27142.1"/>
    </source>
</evidence>
<dbReference type="PANTHER" id="PTHR42842">
    <property type="entry name" value="FAD/NAD(P)-BINDING OXIDOREDUCTASE"/>
    <property type="match status" value="1"/>
</dbReference>
<dbReference type="KEGG" id="eha:Ethha_1607"/>
<sequence length="530" mass="56390">MAVIVSNIRLPLEAEDAHALDAALRRAGIPRALHDRAYVVKCTPDLRHGQAHLVYSVGIDLADDEEDAAVRRAASPSVTRRNPTAFVPQPGKEMLHGRPVIVGFGPAGMFAGLLLAEYGYRPLIVERGANVEERAAAVGRFWKTGELDTKSNVQFGEGGAGTFSDGKLTTRIGDPLCEQVLRQFVRFGAPKSIARLAKPHIGTDRLRGVVRAIREEILRLGGSIRFHTQLTGLVLDAGRIKAAHLREEDAPTDALILAAGHSARDTFEMLLQSGVRLEPKPFSVGVRIEHLQEQIDRALYGQYTGHPRLPKGEYQLSLRQGKQAVYTFCMCPGGTVVAAASEAAGVVTNGMSNYERDGRNANAALVASVDAFAAPLDGVAFQRQLEQAAFAAGGGQFRAPCQMVGGFLNGFAAPPDGVVHPTYSAGVTPVRLDTLLPPPVTDLLKTGLRTFEKRLHGFSSPQAVLTGVETRTSSPIRIPRGADYMAVGIDGLYPAGEGAGYAGGIMSAAVDGLRVASAVIERYAPPQGTG</sequence>
<keyword evidence="3" id="KW-1185">Reference proteome</keyword>
<feature type="domain" description="FAD-dependent protein C-terminal" evidence="1">
    <location>
        <begin position="281"/>
        <end position="472"/>
    </location>
</feature>
<dbReference type="RefSeq" id="WP_013485497.1">
    <property type="nucleotide sequence ID" value="NC_014828.1"/>
</dbReference>
<dbReference type="EMBL" id="CP002400">
    <property type="protein sequence ID" value="ADU27142.1"/>
    <property type="molecule type" value="Genomic_DNA"/>
</dbReference>
<dbReference type="Pfam" id="PF21688">
    <property type="entry name" value="FAD-depend_C"/>
    <property type="match status" value="1"/>
</dbReference>
<accession>E6U8Q7</accession>
<reference evidence="2 3" key="1">
    <citation type="submission" date="2010-12" db="EMBL/GenBank/DDBJ databases">
        <title>Complete sequence of Ethanoligenens harbinense YUAN-3.</title>
        <authorList>
            <person name="Lucas S."/>
            <person name="Copeland A."/>
            <person name="Lapidus A."/>
            <person name="Cheng J.-F."/>
            <person name="Bruce D."/>
            <person name="Goodwin L."/>
            <person name="Pitluck S."/>
            <person name="Chertkov O."/>
            <person name="Misra M."/>
            <person name="Detter J.C."/>
            <person name="Han C."/>
            <person name="Tapia R."/>
            <person name="Land M."/>
            <person name="Hauser L."/>
            <person name="Jeffries C."/>
            <person name="Kyrpides N."/>
            <person name="Ivanova N."/>
            <person name="Mikhailova N."/>
            <person name="Wang A."/>
            <person name="Mouttaki H."/>
            <person name="He Z."/>
            <person name="Zhou J."/>
            <person name="Hemme C.L."/>
            <person name="Woyke T."/>
        </authorList>
    </citation>
    <scope>NUCLEOTIDE SEQUENCE [LARGE SCALE GENOMIC DNA]</scope>
    <source>
        <strain evidence="3">DSM 18485 / JCM 12961 / CGMCC 1.5033 / YUAN-3</strain>
    </source>
</reference>
<dbReference type="Gene3D" id="3.50.50.60">
    <property type="entry name" value="FAD/NAD(P)-binding domain"/>
    <property type="match status" value="2"/>
</dbReference>
<proteinExistence type="predicted"/>
<organism evidence="2 3">
    <name type="scientific">Ethanoligenens harbinense (strain DSM 18485 / JCM 12961 / CGMCC 1.5033 / YUAN-3)</name>
    <dbReference type="NCBI Taxonomy" id="663278"/>
    <lineage>
        <taxon>Bacteria</taxon>
        <taxon>Bacillati</taxon>
        <taxon>Bacillota</taxon>
        <taxon>Clostridia</taxon>
        <taxon>Eubacteriales</taxon>
        <taxon>Oscillospiraceae</taxon>
        <taxon>Ethanoligenens</taxon>
    </lineage>
</organism>
<evidence type="ECO:0000259" key="1">
    <source>
        <dbReference type="Pfam" id="PF21688"/>
    </source>
</evidence>
<gene>
    <name evidence="2" type="ordered locus">Ethha_1607</name>
</gene>
<dbReference type="InterPro" id="IPR049516">
    <property type="entry name" value="FAD-depend_C"/>
</dbReference>
<dbReference type="SUPFAM" id="SSF51905">
    <property type="entry name" value="FAD/NAD(P)-binding domain"/>
    <property type="match status" value="1"/>
</dbReference>
<dbReference type="PANTHER" id="PTHR42842:SF3">
    <property type="entry name" value="FAD_NAD(P)-BINDING OXIDOREDUCTASE FAMILY PROTEIN"/>
    <property type="match status" value="1"/>
</dbReference>
<dbReference type="InterPro" id="IPR036188">
    <property type="entry name" value="FAD/NAD-bd_sf"/>
</dbReference>
<name>E6U8Q7_ETHHY</name>
<dbReference type="eggNOG" id="COG2509">
    <property type="taxonomic scope" value="Bacteria"/>
</dbReference>
<dbReference type="PIRSF" id="PIRSF038984">
    <property type="entry name" value="FAD_binding_protein"/>
    <property type="match status" value="1"/>
</dbReference>
<dbReference type="STRING" id="663278.Ethha_1607"/>
<dbReference type="Proteomes" id="UP000001551">
    <property type="component" value="Chromosome"/>
</dbReference>
<dbReference type="Gene3D" id="3.30.70.2700">
    <property type="match status" value="1"/>
</dbReference>